<reference evidence="2 3" key="1">
    <citation type="journal article" date="2022" name="Nat. Genet.">
        <title>Improved pea reference genome and pan-genome highlight genomic features and evolutionary characteristics.</title>
        <authorList>
            <person name="Yang T."/>
            <person name="Liu R."/>
            <person name="Luo Y."/>
            <person name="Hu S."/>
            <person name="Wang D."/>
            <person name="Wang C."/>
            <person name="Pandey M.K."/>
            <person name="Ge S."/>
            <person name="Xu Q."/>
            <person name="Li N."/>
            <person name="Li G."/>
            <person name="Huang Y."/>
            <person name="Saxena R.K."/>
            <person name="Ji Y."/>
            <person name="Li M."/>
            <person name="Yan X."/>
            <person name="He Y."/>
            <person name="Liu Y."/>
            <person name="Wang X."/>
            <person name="Xiang C."/>
            <person name="Varshney R.K."/>
            <person name="Ding H."/>
            <person name="Gao S."/>
            <person name="Zong X."/>
        </authorList>
    </citation>
    <scope>NUCLEOTIDE SEQUENCE [LARGE SCALE GENOMIC DNA]</scope>
    <source>
        <strain evidence="2 3">cv. Zhongwan 6</strain>
    </source>
</reference>
<dbReference type="PANTHER" id="PTHR46119:SF15">
    <property type="entry name" value="PROTEIN SODIUM POTASSIUM ROOT DEFECTIVE 2"/>
    <property type="match status" value="1"/>
</dbReference>
<dbReference type="CDD" id="cd00371">
    <property type="entry name" value="HMA"/>
    <property type="match status" value="1"/>
</dbReference>
<gene>
    <name evidence="2" type="ORF">KIW84_042202</name>
</gene>
<dbReference type="InterPro" id="IPR006121">
    <property type="entry name" value="HMA_dom"/>
</dbReference>
<dbReference type="Gramene" id="Psat04G0220200-T1">
    <property type="protein sequence ID" value="KAI5417498.1"/>
    <property type="gene ID" value="KIW84_042202"/>
</dbReference>
<dbReference type="Pfam" id="PF00403">
    <property type="entry name" value="HMA"/>
    <property type="match status" value="1"/>
</dbReference>
<dbReference type="EMBL" id="JAMSHJ010000004">
    <property type="protein sequence ID" value="KAI5417498.1"/>
    <property type="molecule type" value="Genomic_DNA"/>
</dbReference>
<dbReference type="Gene3D" id="3.30.70.100">
    <property type="match status" value="1"/>
</dbReference>
<accession>A0A9D4XBT3</accession>
<dbReference type="Proteomes" id="UP001058974">
    <property type="component" value="Chromosome 4"/>
</dbReference>
<name>A0A9D4XBT3_PEA</name>
<organism evidence="2 3">
    <name type="scientific">Pisum sativum</name>
    <name type="common">Garden pea</name>
    <name type="synonym">Lathyrus oleraceus</name>
    <dbReference type="NCBI Taxonomy" id="3888"/>
    <lineage>
        <taxon>Eukaryota</taxon>
        <taxon>Viridiplantae</taxon>
        <taxon>Streptophyta</taxon>
        <taxon>Embryophyta</taxon>
        <taxon>Tracheophyta</taxon>
        <taxon>Spermatophyta</taxon>
        <taxon>Magnoliopsida</taxon>
        <taxon>eudicotyledons</taxon>
        <taxon>Gunneridae</taxon>
        <taxon>Pentapetalae</taxon>
        <taxon>rosids</taxon>
        <taxon>fabids</taxon>
        <taxon>Fabales</taxon>
        <taxon>Fabaceae</taxon>
        <taxon>Papilionoideae</taxon>
        <taxon>50 kb inversion clade</taxon>
        <taxon>NPAAA clade</taxon>
        <taxon>Hologalegina</taxon>
        <taxon>IRL clade</taxon>
        <taxon>Fabeae</taxon>
        <taxon>Lathyrus</taxon>
    </lineage>
</organism>
<keyword evidence="3" id="KW-1185">Reference proteome</keyword>
<protein>
    <recommendedName>
        <fullName evidence="1">HMA domain-containing protein</fullName>
    </recommendedName>
</protein>
<dbReference type="SUPFAM" id="SSF55008">
    <property type="entry name" value="HMA, heavy metal-associated domain"/>
    <property type="match status" value="1"/>
</dbReference>
<proteinExistence type="predicted"/>
<evidence type="ECO:0000313" key="2">
    <source>
        <dbReference type="EMBL" id="KAI5417498.1"/>
    </source>
</evidence>
<dbReference type="PANTHER" id="PTHR46119">
    <property type="entry name" value="OS08G0405700 PROTEIN"/>
    <property type="match status" value="1"/>
</dbReference>
<dbReference type="InterPro" id="IPR036163">
    <property type="entry name" value="HMA_dom_sf"/>
</dbReference>
<dbReference type="GO" id="GO:0046872">
    <property type="term" value="F:metal ion binding"/>
    <property type="evidence" value="ECO:0007669"/>
    <property type="project" value="InterPro"/>
</dbReference>
<dbReference type="AlphaFoldDB" id="A0A9D4XBT3"/>
<feature type="domain" description="HMA" evidence="1">
    <location>
        <begin position="27"/>
        <end position="68"/>
    </location>
</feature>
<dbReference type="InterPro" id="IPR044526">
    <property type="entry name" value="NAKR1-3"/>
</dbReference>
<evidence type="ECO:0000313" key="3">
    <source>
        <dbReference type="Proteomes" id="UP001058974"/>
    </source>
</evidence>
<comment type="caution">
    <text evidence="2">The sequence shown here is derived from an EMBL/GenBank/DDBJ whole genome shotgun (WGS) entry which is preliminary data.</text>
</comment>
<evidence type="ECO:0000259" key="1">
    <source>
        <dbReference type="Pfam" id="PF00403"/>
    </source>
</evidence>
<dbReference type="OrthoDB" id="1295525at2759"/>
<sequence>MASRIENDKKSLLYLENLTLPTFQVVVIAANMGCNGCQERVSRVISKISGLTEYTIDVRKNEVTVKGDFIVSCDFQNKPFRNSTMKSATYQPKSLFACLTQFDKHKCNRK</sequence>